<proteinExistence type="predicted"/>
<sequence length="26" mass="3175">MLHQRAVDLFQPLDREWTHPISCYSM</sequence>
<evidence type="ECO:0000313" key="1">
    <source>
        <dbReference type="EMBL" id="JAD55744.1"/>
    </source>
</evidence>
<accession>A0A0A9AVH2</accession>
<dbReference type="AlphaFoldDB" id="A0A0A9AVH2"/>
<organism evidence="1">
    <name type="scientific">Arundo donax</name>
    <name type="common">Giant reed</name>
    <name type="synonym">Donax arundinaceus</name>
    <dbReference type="NCBI Taxonomy" id="35708"/>
    <lineage>
        <taxon>Eukaryota</taxon>
        <taxon>Viridiplantae</taxon>
        <taxon>Streptophyta</taxon>
        <taxon>Embryophyta</taxon>
        <taxon>Tracheophyta</taxon>
        <taxon>Spermatophyta</taxon>
        <taxon>Magnoliopsida</taxon>
        <taxon>Liliopsida</taxon>
        <taxon>Poales</taxon>
        <taxon>Poaceae</taxon>
        <taxon>PACMAD clade</taxon>
        <taxon>Arundinoideae</taxon>
        <taxon>Arundineae</taxon>
        <taxon>Arundo</taxon>
    </lineage>
</organism>
<protein>
    <submittedName>
        <fullName evidence="1">Uncharacterized protein</fullName>
    </submittedName>
</protein>
<name>A0A0A9AVH2_ARUDO</name>
<reference evidence="1" key="2">
    <citation type="journal article" date="2015" name="Data Brief">
        <title>Shoot transcriptome of the giant reed, Arundo donax.</title>
        <authorList>
            <person name="Barrero R.A."/>
            <person name="Guerrero F.D."/>
            <person name="Moolhuijzen P."/>
            <person name="Goolsby J.A."/>
            <person name="Tidwell J."/>
            <person name="Bellgard S.E."/>
            <person name="Bellgard M.I."/>
        </authorList>
    </citation>
    <scope>NUCLEOTIDE SEQUENCE</scope>
    <source>
        <tissue evidence="1">Shoot tissue taken approximately 20 cm above the soil surface</tissue>
    </source>
</reference>
<reference evidence="1" key="1">
    <citation type="submission" date="2014-09" db="EMBL/GenBank/DDBJ databases">
        <authorList>
            <person name="Magalhaes I.L.F."/>
            <person name="Oliveira U."/>
            <person name="Santos F.R."/>
            <person name="Vidigal T.H.D.A."/>
            <person name="Brescovit A.D."/>
            <person name="Santos A.J."/>
        </authorList>
    </citation>
    <scope>NUCLEOTIDE SEQUENCE</scope>
    <source>
        <tissue evidence="1">Shoot tissue taken approximately 20 cm above the soil surface</tissue>
    </source>
</reference>
<dbReference type="EMBL" id="GBRH01242151">
    <property type="protein sequence ID" value="JAD55744.1"/>
    <property type="molecule type" value="Transcribed_RNA"/>
</dbReference>